<proteinExistence type="predicted"/>
<protein>
    <submittedName>
        <fullName evidence="1">Uncharacterized protein</fullName>
    </submittedName>
</protein>
<organism evidence="1">
    <name type="scientific">Oryza barthii</name>
    <dbReference type="NCBI Taxonomy" id="65489"/>
    <lineage>
        <taxon>Eukaryota</taxon>
        <taxon>Viridiplantae</taxon>
        <taxon>Streptophyta</taxon>
        <taxon>Embryophyta</taxon>
        <taxon>Tracheophyta</taxon>
        <taxon>Spermatophyta</taxon>
        <taxon>Magnoliopsida</taxon>
        <taxon>Liliopsida</taxon>
        <taxon>Poales</taxon>
        <taxon>Poaceae</taxon>
        <taxon>BOP clade</taxon>
        <taxon>Oryzoideae</taxon>
        <taxon>Oryzeae</taxon>
        <taxon>Oryzinae</taxon>
        <taxon>Oryza</taxon>
    </lineage>
</organism>
<accession>A0A0D3GFW9</accession>
<dbReference type="PaxDb" id="65489-OBART06G12630.1"/>
<sequence length="71" mass="8004">MAQADELEDSRAIELEDDRVSELRGRCGVQARRNRLTSSRARPGELEVWLVFKLKNGGAPGLWHGRLSELT</sequence>
<evidence type="ECO:0000313" key="1">
    <source>
        <dbReference type="EnsemblPlants" id="OBART06G12630.1"/>
    </source>
</evidence>
<dbReference type="Proteomes" id="UP000026960">
    <property type="component" value="Chromosome 6"/>
</dbReference>
<dbReference type="Gramene" id="OBART06G12630.1">
    <property type="protein sequence ID" value="OBART06G12630.1"/>
    <property type="gene ID" value="OBART06G12630"/>
</dbReference>
<dbReference type="HOGENOM" id="CLU_2744018_0_0_1"/>
<dbReference type="AlphaFoldDB" id="A0A0D3GFW9"/>
<reference evidence="1" key="2">
    <citation type="submission" date="2015-03" db="UniProtKB">
        <authorList>
            <consortium name="EnsemblPlants"/>
        </authorList>
    </citation>
    <scope>IDENTIFICATION</scope>
</reference>
<reference evidence="1" key="1">
    <citation type="journal article" date="2009" name="Rice">
        <title>De Novo Next Generation Sequencing of Plant Genomes.</title>
        <authorList>
            <person name="Rounsley S."/>
            <person name="Marri P.R."/>
            <person name="Yu Y."/>
            <person name="He R."/>
            <person name="Sisneros N."/>
            <person name="Goicoechea J.L."/>
            <person name="Lee S.J."/>
            <person name="Angelova A."/>
            <person name="Kudrna D."/>
            <person name="Luo M."/>
            <person name="Affourtit J."/>
            <person name="Desany B."/>
            <person name="Knight J."/>
            <person name="Niazi F."/>
            <person name="Egholm M."/>
            <person name="Wing R.A."/>
        </authorList>
    </citation>
    <scope>NUCLEOTIDE SEQUENCE [LARGE SCALE GENOMIC DNA]</scope>
    <source>
        <strain evidence="1">cv. IRGC 105608</strain>
    </source>
</reference>
<keyword evidence="2" id="KW-1185">Reference proteome</keyword>
<name>A0A0D3GFW9_9ORYZ</name>
<dbReference type="EnsemblPlants" id="OBART06G12630.1">
    <property type="protein sequence ID" value="OBART06G12630.1"/>
    <property type="gene ID" value="OBART06G12630"/>
</dbReference>
<evidence type="ECO:0000313" key="2">
    <source>
        <dbReference type="Proteomes" id="UP000026960"/>
    </source>
</evidence>